<comment type="caution">
    <text evidence="1">The sequence shown here is derived from an EMBL/GenBank/DDBJ whole genome shotgun (WGS) entry which is preliminary data.</text>
</comment>
<keyword evidence="2" id="KW-1185">Reference proteome</keyword>
<name>A0A9W6GZC8_9HYPH</name>
<dbReference type="Proteomes" id="UP001144323">
    <property type="component" value="Unassembled WGS sequence"/>
</dbReference>
<dbReference type="AlphaFoldDB" id="A0A9W6GZC8"/>
<evidence type="ECO:0000313" key="1">
    <source>
        <dbReference type="EMBL" id="GLI95763.1"/>
    </source>
</evidence>
<accession>A0A9W6GZC8</accession>
<organism evidence="1 2">
    <name type="scientific">Methylocystis echinoides</name>
    <dbReference type="NCBI Taxonomy" id="29468"/>
    <lineage>
        <taxon>Bacteria</taxon>
        <taxon>Pseudomonadati</taxon>
        <taxon>Pseudomonadota</taxon>
        <taxon>Alphaproteobacteria</taxon>
        <taxon>Hyphomicrobiales</taxon>
        <taxon>Methylocystaceae</taxon>
        <taxon>Methylocystis</taxon>
    </lineage>
</organism>
<reference evidence="1" key="1">
    <citation type="journal article" date="2023" name="Int. J. Syst. Evol. Microbiol.">
        <title>Methylocystis iwaonis sp. nov., a type II methane-oxidizing bacterium from surface soil of a rice paddy field in Japan, and emended description of the genus Methylocystis (ex Whittenbury et al. 1970) Bowman et al. 1993.</title>
        <authorList>
            <person name="Kaise H."/>
            <person name="Sawadogo J.B."/>
            <person name="Alam M.S."/>
            <person name="Ueno C."/>
            <person name="Dianou D."/>
            <person name="Shinjo R."/>
            <person name="Asakawa S."/>
        </authorList>
    </citation>
    <scope>NUCLEOTIDE SEQUENCE</scope>
    <source>
        <strain evidence="1">LMG27198</strain>
    </source>
</reference>
<proteinExistence type="predicted"/>
<evidence type="ECO:0000313" key="2">
    <source>
        <dbReference type="Proteomes" id="UP001144323"/>
    </source>
</evidence>
<dbReference type="EMBL" id="BSEC01000005">
    <property type="protein sequence ID" value="GLI95763.1"/>
    <property type="molecule type" value="Genomic_DNA"/>
</dbReference>
<protein>
    <submittedName>
        <fullName evidence="1">Uncharacterized protein</fullName>
    </submittedName>
</protein>
<gene>
    <name evidence="1" type="ORF">LMG27198_47550</name>
</gene>
<sequence length="66" mass="7168">MGGGVRTWVSTLSGATYLNPQFFRSSIDGKCGRKGRLARSKHAFHYDALPAYSGAGSNILVAFRFN</sequence>